<dbReference type="Proteomes" id="UP000617340">
    <property type="component" value="Unassembled WGS sequence"/>
</dbReference>
<feature type="domain" description="C2H2-type" evidence="14">
    <location>
        <begin position="425"/>
        <end position="452"/>
    </location>
</feature>
<dbReference type="EMBL" id="JACSDZ010000011">
    <property type="protein sequence ID" value="KAF7391738.1"/>
    <property type="molecule type" value="Genomic_DNA"/>
</dbReference>
<dbReference type="FunFam" id="3.30.160.60:FF:000213">
    <property type="entry name" value="Zinc finger protein 624"/>
    <property type="match status" value="1"/>
</dbReference>
<evidence type="ECO:0000259" key="15">
    <source>
        <dbReference type="PROSITE" id="PS51915"/>
    </source>
</evidence>
<feature type="domain" description="C2H2-type" evidence="14">
    <location>
        <begin position="453"/>
        <end position="480"/>
    </location>
</feature>
<dbReference type="GO" id="GO:0005634">
    <property type="term" value="C:nucleus"/>
    <property type="evidence" value="ECO:0007669"/>
    <property type="project" value="UniProtKB-SubCell"/>
</dbReference>
<evidence type="ECO:0000259" key="14">
    <source>
        <dbReference type="PROSITE" id="PS50157"/>
    </source>
</evidence>
<gene>
    <name evidence="16" type="ORF">HZH68_011281</name>
</gene>
<dbReference type="Gene3D" id="3.40.1800.20">
    <property type="match status" value="1"/>
</dbReference>
<evidence type="ECO:0000313" key="16">
    <source>
        <dbReference type="EMBL" id="KAF7391738.1"/>
    </source>
</evidence>
<reference evidence="16" key="1">
    <citation type="journal article" date="2020" name="G3 (Bethesda)">
        <title>High-Quality Assemblies for Three Invasive Social Wasps from the &lt;i&gt;Vespula&lt;/i&gt; Genus.</title>
        <authorList>
            <person name="Harrop T.W.R."/>
            <person name="Guhlin J."/>
            <person name="McLaughlin G.M."/>
            <person name="Permina E."/>
            <person name="Stockwell P."/>
            <person name="Gilligan J."/>
            <person name="Le Lec M.F."/>
            <person name="Gruber M.A.M."/>
            <person name="Quinn O."/>
            <person name="Lovegrove M."/>
            <person name="Duncan E.J."/>
            <person name="Remnant E.J."/>
            <person name="Van Eeckhoven J."/>
            <person name="Graham B."/>
            <person name="Knapp R.A."/>
            <person name="Langford K.W."/>
            <person name="Kronenberg Z."/>
            <person name="Press M.O."/>
            <person name="Eacker S.M."/>
            <person name="Wilson-Rankin E.E."/>
            <person name="Purcell J."/>
            <person name="Lester P.J."/>
            <person name="Dearden P.K."/>
        </authorList>
    </citation>
    <scope>NUCLEOTIDE SEQUENCE</scope>
    <source>
        <strain evidence="16">Linc-1</strain>
    </source>
</reference>
<evidence type="ECO:0000256" key="6">
    <source>
        <dbReference type="ARBA" id="ARBA00022833"/>
    </source>
</evidence>
<name>A0A834JMT3_VESGE</name>
<dbReference type="SMART" id="SM00355">
    <property type="entry name" value="ZnF_C2H2"/>
    <property type="match status" value="10"/>
</dbReference>
<keyword evidence="6 12" id="KW-0862">Zinc</keyword>
<dbReference type="GO" id="GO:0040029">
    <property type="term" value="P:epigenetic regulation of gene expression"/>
    <property type="evidence" value="ECO:0007669"/>
    <property type="project" value="UniProtKB-ARBA"/>
</dbReference>
<evidence type="ECO:0000256" key="10">
    <source>
        <dbReference type="ARBA" id="ARBA00023242"/>
    </source>
</evidence>
<dbReference type="PROSITE" id="PS50157">
    <property type="entry name" value="ZINC_FINGER_C2H2_2"/>
    <property type="match status" value="9"/>
</dbReference>
<dbReference type="Pfam" id="PF00096">
    <property type="entry name" value="zf-C2H2"/>
    <property type="match status" value="6"/>
</dbReference>
<dbReference type="AlphaFoldDB" id="A0A834JMT3"/>
<feature type="domain" description="C2H2-type" evidence="14">
    <location>
        <begin position="310"/>
        <end position="337"/>
    </location>
</feature>
<feature type="binding site" evidence="12">
    <location>
        <position position="7"/>
    </location>
    <ligand>
        <name>Zn(2+)</name>
        <dbReference type="ChEBI" id="CHEBI:29105"/>
    </ligand>
</feature>
<keyword evidence="9" id="KW-0804">Transcription</keyword>
<feature type="binding site" evidence="12">
    <location>
        <position position="49"/>
    </location>
    <ligand>
        <name>Zn(2+)</name>
        <dbReference type="ChEBI" id="CHEBI:29105"/>
    </ligand>
</feature>
<dbReference type="FunFam" id="3.30.160.60:FF:000264">
    <property type="entry name" value="Zinc finger protein 236"/>
    <property type="match status" value="1"/>
</dbReference>
<proteinExistence type="predicted"/>
<dbReference type="FunFam" id="3.30.160.60:FF:000690">
    <property type="entry name" value="Zinc finger protein 354C"/>
    <property type="match status" value="1"/>
</dbReference>
<dbReference type="GO" id="GO:0043565">
    <property type="term" value="F:sequence-specific DNA binding"/>
    <property type="evidence" value="ECO:0007669"/>
    <property type="project" value="UniProtKB-ARBA"/>
</dbReference>
<keyword evidence="8" id="KW-0238">DNA-binding</keyword>
<dbReference type="SUPFAM" id="SSF57667">
    <property type="entry name" value="beta-beta-alpha zinc fingers"/>
    <property type="match status" value="5"/>
</dbReference>
<feature type="binding site" evidence="12">
    <location>
        <position position="10"/>
    </location>
    <ligand>
        <name>Zn(2+)</name>
        <dbReference type="ChEBI" id="CHEBI:29105"/>
    </ligand>
</feature>
<keyword evidence="17" id="KW-1185">Reference proteome</keyword>
<keyword evidence="10" id="KW-0539">Nucleus</keyword>
<evidence type="ECO:0000256" key="11">
    <source>
        <dbReference type="PROSITE-ProRule" id="PRU00042"/>
    </source>
</evidence>
<comment type="caution">
    <text evidence="16">The sequence shown here is derived from an EMBL/GenBank/DDBJ whole genome shotgun (WGS) entry which is preliminary data.</text>
</comment>
<feature type="domain" description="C2H2-type" evidence="14">
    <location>
        <begin position="481"/>
        <end position="510"/>
    </location>
</feature>
<evidence type="ECO:0000256" key="7">
    <source>
        <dbReference type="ARBA" id="ARBA00023015"/>
    </source>
</evidence>
<evidence type="ECO:0000256" key="8">
    <source>
        <dbReference type="ARBA" id="ARBA00023125"/>
    </source>
</evidence>
<feature type="domain" description="C2H2-type" evidence="14">
    <location>
        <begin position="369"/>
        <end position="396"/>
    </location>
</feature>
<evidence type="ECO:0000256" key="13">
    <source>
        <dbReference type="SAM" id="MobiDB-lite"/>
    </source>
</evidence>
<dbReference type="GO" id="GO:0003682">
    <property type="term" value="F:chromatin binding"/>
    <property type="evidence" value="ECO:0007669"/>
    <property type="project" value="UniProtKB-ARBA"/>
</dbReference>
<dbReference type="FunFam" id="3.30.160.60:FF:000097">
    <property type="entry name" value="Zinc finger protein"/>
    <property type="match status" value="1"/>
</dbReference>
<dbReference type="FunFam" id="3.30.160.60:FF:000100">
    <property type="entry name" value="Zinc finger 45-like"/>
    <property type="match status" value="1"/>
</dbReference>
<dbReference type="InterPro" id="IPR036236">
    <property type="entry name" value="Znf_C2H2_sf"/>
</dbReference>
<feature type="domain" description="C2H2-type" evidence="14">
    <location>
        <begin position="397"/>
        <end position="424"/>
    </location>
</feature>
<dbReference type="GO" id="GO:0000785">
    <property type="term" value="C:chromatin"/>
    <property type="evidence" value="ECO:0007669"/>
    <property type="project" value="UniProtKB-ARBA"/>
</dbReference>
<dbReference type="PANTHER" id="PTHR47772:SF13">
    <property type="entry name" value="GASTRULA ZINC FINGER PROTEIN XLCGF49.1-LIKE-RELATED"/>
    <property type="match status" value="1"/>
</dbReference>
<dbReference type="GO" id="GO:0008270">
    <property type="term" value="F:zinc ion binding"/>
    <property type="evidence" value="ECO:0007669"/>
    <property type="project" value="UniProtKB-UniRule"/>
</dbReference>
<evidence type="ECO:0000313" key="17">
    <source>
        <dbReference type="Proteomes" id="UP000617340"/>
    </source>
</evidence>
<feature type="binding site" evidence="12">
    <location>
        <position position="52"/>
    </location>
    <ligand>
        <name>Zn(2+)</name>
        <dbReference type="ChEBI" id="CHEBI:29105"/>
    </ligand>
</feature>
<keyword evidence="4" id="KW-0677">Repeat</keyword>
<evidence type="ECO:0000256" key="12">
    <source>
        <dbReference type="PROSITE-ProRule" id="PRU01263"/>
    </source>
</evidence>
<comment type="function">
    <text evidence="1">May be involved in transcriptional regulation.</text>
</comment>
<feature type="domain" description="ZAD" evidence="15">
    <location>
        <begin position="5"/>
        <end position="76"/>
    </location>
</feature>
<dbReference type="Gene3D" id="3.30.160.60">
    <property type="entry name" value="Classic Zinc Finger"/>
    <property type="match status" value="9"/>
</dbReference>
<evidence type="ECO:0000256" key="2">
    <source>
        <dbReference type="ARBA" id="ARBA00004123"/>
    </source>
</evidence>
<dbReference type="InterPro" id="IPR012934">
    <property type="entry name" value="Znf_AD"/>
</dbReference>
<dbReference type="InterPro" id="IPR050636">
    <property type="entry name" value="C2H2-ZF_domain-containing"/>
</dbReference>
<evidence type="ECO:0000256" key="1">
    <source>
        <dbReference type="ARBA" id="ARBA00003767"/>
    </source>
</evidence>
<dbReference type="SUPFAM" id="SSF57716">
    <property type="entry name" value="Glucocorticoid receptor-like (DNA-binding domain)"/>
    <property type="match status" value="1"/>
</dbReference>
<feature type="domain" description="C2H2-type" evidence="14">
    <location>
        <begin position="341"/>
        <end position="368"/>
    </location>
</feature>
<feature type="domain" description="C2H2-type" evidence="14">
    <location>
        <begin position="282"/>
        <end position="309"/>
    </location>
</feature>
<dbReference type="PROSITE" id="PS51915">
    <property type="entry name" value="ZAD"/>
    <property type="match status" value="1"/>
</dbReference>
<sequence>MSVNIRCRLCGVKCQEYLNIFDEEEIYVKISCCLQITILKEDVLPKTICCTCSSNLELSYDFFTKSHMAQLFLNELYGSITNEKQTIEHTVNETQSLKTITKDSVDYNKVESLIHNDKSNVNENIKEHDTKDHLSTLHSNPKKKKCEKLVVRQKKTDELIQITETQEKNTIVTSNIQKSTRENKLKVRKFNEINKAATTSTDKLTYTTSVYNFCLPDVIQEYQWTCAICEDFNVDNFPELYQHYKVLHNREPSFKCNICDKVYEVYASFIKHLKLHRDFNQYKCTTCNKTFSQKGILLSHQTVHSNERPHTCCKCGKSFKKYSSLQTHNKLHLPDDMKEKFICEFCKKQFSTKHTLIMHRRLHTGERNFMCDICGKSFTTKGSLVYHIAGHAEDKNFKCKECNKCFKTARVLNNHVILHSTIKPYQCDVCGKQFHVRRRLQDHHRIHTGDMPYKCEFCEKSFRFSGILTIHRRQHTGERPYICTDCLRSFTNWSNYNKHMKRIHHSGATNSEKNNKYKKKTSDSEIKAAVTESNINK</sequence>
<evidence type="ECO:0000256" key="9">
    <source>
        <dbReference type="ARBA" id="ARBA00023163"/>
    </source>
</evidence>
<feature type="region of interest" description="Disordered" evidence="13">
    <location>
        <begin position="504"/>
        <end position="537"/>
    </location>
</feature>
<feature type="domain" description="C2H2-type" evidence="14">
    <location>
        <begin position="254"/>
        <end position="281"/>
    </location>
</feature>
<evidence type="ECO:0000256" key="5">
    <source>
        <dbReference type="ARBA" id="ARBA00022771"/>
    </source>
</evidence>
<keyword evidence="5 11" id="KW-0863">Zinc-finger</keyword>
<keyword evidence="3 12" id="KW-0479">Metal-binding</keyword>
<dbReference type="InterPro" id="IPR013087">
    <property type="entry name" value="Znf_C2H2_type"/>
</dbReference>
<dbReference type="PANTHER" id="PTHR47772">
    <property type="entry name" value="ZINC FINGER PROTEIN 200"/>
    <property type="match status" value="1"/>
</dbReference>
<protein>
    <submittedName>
        <fullName evidence="16">Uncharacterized protein</fullName>
    </submittedName>
</protein>
<dbReference type="Pfam" id="PF07776">
    <property type="entry name" value="zf-AD"/>
    <property type="match status" value="1"/>
</dbReference>
<organism evidence="16 17">
    <name type="scientific">Vespula germanica</name>
    <name type="common">German yellow jacket</name>
    <name type="synonym">Paravespula germanica</name>
    <dbReference type="NCBI Taxonomy" id="30212"/>
    <lineage>
        <taxon>Eukaryota</taxon>
        <taxon>Metazoa</taxon>
        <taxon>Ecdysozoa</taxon>
        <taxon>Arthropoda</taxon>
        <taxon>Hexapoda</taxon>
        <taxon>Insecta</taxon>
        <taxon>Pterygota</taxon>
        <taxon>Neoptera</taxon>
        <taxon>Endopterygota</taxon>
        <taxon>Hymenoptera</taxon>
        <taxon>Apocrita</taxon>
        <taxon>Aculeata</taxon>
        <taxon>Vespoidea</taxon>
        <taxon>Vespidae</taxon>
        <taxon>Vespinae</taxon>
        <taxon>Vespula</taxon>
    </lineage>
</organism>
<accession>A0A834JMT3</accession>
<keyword evidence="7" id="KW-0805">Transcription regulation</keyword>
<evidence type="ECO:0000256" key="3">
    <source>
        <dbReference type="ARBA" id="ARBA00022723"/>
    </source>
</evidence>
<evidence type="ECO:0000256" key="4">
    <source>
        <dbReference type="ARBA" id="ARBA00022737"/>
    </source>
</evidence>
<comment type="subcellular location">
    <subcellularLocation>
        <location evidence="2">Nucleus</location>
    </subcellularLocation>
</comment>
<dbReference type="PROSITE" id="PS00028">
    <property type="entry name" value="ZINC_FINGER_C2H2_1"/>
    <property type="match status" value="8"/>
</dbReference>